<dbReference type="AlphaFoldDB" id="A0A7C5END9"/>
<dbReference type="Pfam" id="PF08873">
    <property type="entry name" value="Phage_Mu_Gp37"/>
    <property type="match status" value="1"/>
</dbReference>
<organism evidence="1">
    <name type="scientific">Desulfobacca acetoxidans</name>
    <dbReference type="NCBI Taxonomy" id="60893"/>
    <lineage>
        <taxon>Bacteria</taxon>
        <taxon>Pseudomonadati</taxon>
        <taxon>Thermodesulfobacteriota</taxon>
        <taxon>Desulfobaccia</taxon>
        <taxon>Desulfobaccales</taxon>
        <taxon>Desulfobaccaceae</taxon>
        <taxon>Desulfobacca</taxon>
    </lineage>
</organism>
<sequence length="146" mass="16480">MTGVSWIEVEDAMVEALKNRLGPTVKTVASYQGNWRQALREETWRLPAVLVMLTASRAEQIAQASFDVILEAKVLVLVRHFRGEAAGRWETGGAYDLLAGVRETLWHQDLGLDLCPFALVREEPLLNNGEFSVYQAYYRTAAVRDR</sequence>
<name>A0A7C5END9_9BACT</name>
<comment type="caution">
    <text evidence="1">The sequence shown here is derived from an EMBL/GenBank/DDBJ whole genome shotgun (WGS) entry which is preliminary data.</text>
</comment>
<evidence type="ECO:0000313" key="1">
    <source>
        <dbReference type="EMBL" id="HGZ10718.1"/>
    </source>
</evidence>
<protein>
    <submittedName>
        <fullName evidence="1">DUF1834 family protein</fullName>
    </submittedName>
</protein>
<accession>A0A7C5END9</accession>
<dbReference type="EMBL" id="DTKJ01000007">
    <property type="protein sequence ID" value="HGZ10718.1"/>
    <property type="molecule type" value="Genomic_DNA"/>
</dbReference>
<proteinExistence type="predicted"/>
<dbReference type="InterPro" id="IPR014972">
    <property type="entry name" value="Phage_Mu_Gp37"/>
</dbReference>
<reference evidence="1" key="1">
    <citation type="journal article" date="2020" name="mSystems">
        <title>Genome- and Community-Level Interaction Insights into Carbon Utilization and Element Cycling Functions of Hydrothermarchaeota in Hydrothermal Sediment.</title>
        <authorList>
            <person name="Zhou Z."/>
            <person name="Liu Y."/>
            <person name="Xu W."/>
            <person name="Pan J."/>
            <person name="Luo Z.H."/>
            <person name="Li M."/>
        </authorList>
    </citation>
    <scope>NUCLEOTIDE SEQUENCE [LARGE SCALE GENOMIC DNA]</scope>
    <source>
        <strain evidence="1">SpSt-853</strain>
    </source>
</reference>
<gene>
    <name evidence="1" type="ORF">ENW48_00690</name>
</gene>